<protein>
    <submittedName>
        <fullName evidence="2">GRAM domain-containing protein</fullName>
    </submittedName>
</protein>
<dbReference type="InterPro" id="IPR004182">
    <property type="entry name" value="GRAM"/>
</dbReference>
<dbReference type="Gene3D" id="2.30.29.30">
    <property type="entry name" value="Pleckstrin-homology domain (PH domain)/Phosphotyrosine-binding domain (PTB)"/>
    <property type="match status" value="1"/>
</dbReference>
<evidence type="ECO:0000313" key="3">
    <source>
        <dbReference type="Proteomes" id="UP000198618"/>
    </source>
</evidence>
<dbReference type="EMBL" id="FOHE01000009">
    <property type="protein sequence ID" value="SET34291.1"/>
    <property type="molecule type" value="Genomic_DNA"/>
</dbReference>
<dbReference type="SUPFAM" id="SSF50729">
    <property type="entry name" value="PH domain-like"/>
    <property type="match status" value="1"/>
</dbReference>
<name>A0A1I0DPX5_9BACI</name>
<sequence length="103" mass="11605">MVDLVENESIQLTAAANLKRGKEAVGGKITITNRRVYFKPHAINIQKEPLEFPLEQISNVEKSKSLGLIPNVLIVTLNNGNVHHFVVNKRQKIMDYIETAIQN</sequence>
<gene>
    <name evidence="2" type="ORF">SAMN05216389_10974</name>
</gene>
<dbReference type="InterPro" id="IPR011993">
    <property type="entry name" value="PH-like_dom_sf"/>
</dbReference>
<dbReference type="RefSeq" id="WP_090869823.1">
    <property type="nucleotide sequence ID" value="NZ_FOHE01000009.1"/>
</dbReference>
<dbReference type="OrthoDB" id="2085436at2"/>
<evidence type="ECO:0000313" key="2">
    <source>
        <dbReference type="EMBL" id="SET34291.1"/>
    </source>
</evidence>
<dbReference type="Proteomes" id="UP000198618">
    <property type="component" value="Unassembled WGS sequence"/>
</dbReference>
<keyword evidence="3" id="KW-1185">Reference proteome</keyword>
<feature type="domain" description="GRAM" evidence="1">
    <location>
        <begin position="3"/>
        <end position="82"/>
    </location>
</feature>
<organism evidence="2 3">
    <name type="scientific">Oceanobacillus limi</name>
    <dbReference type="NCBI Taxonomy" id="930131"/>
    <lineage>
        <taxon>Bacteria</taxon>
        <taxon>Bacillati</taxon>
        <taxon>Bacillota</taxon>
        <taxon>Bacilli</taxon>
        <taxon>Bacillales</taxon>
        <taxon>Bacillaceae</taxon>
        <taxon>Oceanobacillus</taxon>
    </lineage>
</organism>
<accession>A0A1I0DPX5</accession>
<proteinExistence type="predicted"/>
<dbReference type="Pfam" id="PF02893">
    <property type="entry name" value="GRAM"/>
    <property type="match status" value="1"/>
</dbReference>
<evidence type="ECO:0000259" key="1">
    <source>
        <dbReference type="Pfam" id="PF02893"/>
    </source>
</evidence>
<dbReference type="AlphaFoldDB" id="A0A1I0DPX5"/>
<dbReference type="STRING" id="930131.SAMN05216389_10974"/>
<reference evidence="2 3" key="1">
    <citation type="submission" date="2016-10" db="EMBL/GenBank/DDBJ databases">
        <authorList>
            <person name="de Groot N.N."/>
        </authorList>
    </citation>
    <scope>NUCLEOTIDE SEQUENCE [LARGE SCALE GENOMIC DNA]</scope>
    <source>
        <strain evidence="2 3">IBRC-M 10780</strain>
    </source>
</reference>